<dbReference type="RefSeq" id="WP_357786505.1">
    <property type="nucleotide sequence ID" value="NZ_JBFAKC010000011.1"/>
</dbReference>
<keyword evidence="9" id="KW-1185">Reference proteome</keyword>
<feature type="transmembrane region" description="Helical" evidence="7">
    <location>
        <begin position="133"/>
        <end position="152"/>
    </location>
</feature>
<gene>
    <name evidence="8" type="ORF">AB0I48_23675</name>
</gene>
<feature type="transmembrane region" description="Helical" evidence="7">
    <location>
        <begin position="69"/>
        <end position="90"/>
    </location>
</feature>
<feature type="transmembrane region" description="Helical" evidence="7">
    <location>
        <begin position="95"/>
        <end position="113"/>
    </location>
</feature>
<comment type="caution">
    <text evidence="8">The sequence shown here is derived from an EMBL/GenBank/DDBJ whole genome shotgun (WGS) entry which is preliminary data.</text>
</comment>
<feature type="transmembrane region" description="Helical" evidence="7">
    <location>
        <begin position="284"/>
        <end position="303"/>
    </location>
</feature>
<dbReference type="Proteomes" id="UP001551695">
    <property type="component" value="Unassembled WGS sequence"/>
</dbReference>
<feature type="region of interest" description="Disordered" evidence="6">
    <location>
        <begin position="1"/>
        <end position="22"/>
    </location>
</feature>
<evidence type="ECO:0000313" key="8">
    <source>
        <dbReference type="EMBL" id="MEV0710570.1"/>
    </source>
</evidence>
<sequence>MTDVIKEPTGDPSAEPAAPSKAGLGDTIRDWWGGLSRPAQWAVGVPAIIALALLPLFPPPLLDTPAVSFGGVMAQFAMYALIAVGLNVVVGQAGLLDLGYVGFYAVGAYTVGLLTSPNSPWNQTDGGWLNPSWAWLACVPLAIAVTALSGLVLGTPTLRLRGDYLAIVTLGFGEIVRLLADNLGEVTNGSLGLSQIAYPQLGESETRPGGVFSPGNLGDTSSWNPFVRANNGTWWFWLGLVLVIIVLLIVGNLERSRVGRAWVAIREDEDAAEIMGVPTFKFKLWAFTIGAAVGGLSGAMYAGQVTYVNPRQFDIITSMLFLCAVVLGGKGNKLGVIVGAFLIAYLPLRLQSVQLVSEESTGYVLLALDVAVFVGLLVAWRYRVQHMGPWIQRGVITATVFTGVMGLLLLGSVLLFRKGGAQSLGDLKYLYFGIALVVMMILRPQGLFPARQKLLAYGRQVYRAVRRPAPEPVTVGAGR</sequence>
<keyword evidence="4 7" id="KW-1133">Transmembrane helix</keyword>
<reference evidence="8 9" key="1">
    <citation type="submission" date="2024-06" db="EMBL/GenBank/DDBJ databases">
        <title>The Natural Products Discovery Center: Release of the First 8490 Sequenced Strains for Exploring Actinobacteria Biosynthetic Diversity.</title>
        <authorList>
            <person name="Kalkreuter E."/>
            <person name="Kautsar S.A."/>
            <person name="Yang D."/>
            <person name="Bader C.D."/>
            <person name="Teijaro C.N."/>
            <person name="Fluegel L."/>
            <person name="Davis C.M."/>
            <person name="Simpson J.R."/>
            <person name="Lauterbach L."/>
            <person name="Steele A.D."/>
            <person name="Gui C."/>
            <person name="Meng S."/>
            <person name="Li G."/>
            <person name="Viehrig K."/>
            <person name="Ye F."/>
            <person name="Su P."/>
            <person name="Kiefer A.F."/>
            <person name="Nichols A."/>
            <person name="Cepeda A.J."/>
            <person name="Yan W."/>
            <person name="Fan B."/>
            <person name="Jiang Y."/>
            <person name="Adhikari A."/>
            <person name="Zheng C.-J."/>
            <person name="Schuster L."/>
            <person name="Cowan T.M."/>
            <person name="Smanski M.J."/>
            <person name="Chevrette M.G."/>
            <person name="De Carvalho L.P.S."/>
            <person name="Shen B."/>
        </authorList>
    </citation>
    <scope>NUCLEOTIDE SEQUENCE [LARGE SCALE GENOMIC DNA]</scope>
    <source>
        <strain evidence="8 9">NPDC050403</strain>
    </source>
</reference>
<evidence type="ECO:0000256" key="1">
    <source>
        <dbReference type="ARBA" id="ARBA00004651"/>
    </source>
</evidence>
<proteinExistence type="predicted"/>
<feature type="transmembrane region" description="Helical" evidence="7">
    <location>
        <begin position="234"/>
        <end position="253"/>
    </location>
</feature>
<comment type="subcellular location">
    <subcellularLocation>
        <location evidence="1">Cell membrane</location>
        <topology evidence="1">Multi-pass membrane protein</topology>
    </subcellularLocation>
</comment>
<evidence type="ECO:0000256" key="6">
    <source>
        <dbReference type="SAM" id="MobiDB-lite"/>
    </source>
</evidence>
<evidence type="ECO:0000313" key="9">
    <source>
        <dbReference type="Proteomes" id="UP001551695"/>
    </source>
</evidence>
<dbReference type="PANTHER" id="PTHR30482">
    <property type="entry name" value="HIGH-AFFINITY BRANCHED-CHAIN AMINO ACID TRANSPORT SYSTEM PERMEASE"/>
    <property type="match status" value="1"/>
</dbReference>
<protein>
    <submittedName>
        <fullName evidence="8">Branched-chain amino acid ABC transporter permease</fullName>
    </submittedName>
</protein>
<dbReference type="EMBL" id="JBFAKC010000011">
    <property type="protein sequence ID" value="MEV0710570.1"/>
    <property type="molecule type" value="Genomic_DNA"/>
</dbReference>
<dbReference type="CDD" id="cd06581">
    <property type="entry name" value="TM_PBP1_LivM_like"/>
    <property type="match status" value="1"/>
</dbReference>
<evidence type="ECO:0000256" key="4">
    <source>
        <dbReference type="ARBA" id="ARBA00022989"/>
    </source>
</evidence>
<dbReference type="Pfam" id="PF02653">
    <property type="entry name" value="BPD_transp_2"/>
    <property type="match status" value="1"/>
</dbReference>
<keyword evidence="5 7" id="KW-0472">Membrane</keyword>
<dbReference type="InterPro" id="IPR001851">
    <property type="entry name" value="ABC_transp_permease"/>
</dbReference>
<dbReference type="PANTHER" id="PTHR30482:SF10">
    <property type="entry name" value="HIGH-AFFINITY BRANCHED-CHAIN AMINO ACID TRANSPORT PROTEIN BRAE"/>
    <property type="match status" value="1"/>
</dbReference>
<feature type="transmembrane region" description="Helical" evidence="7">
    <location>
        <begin position="362"/>
        <end position="382"/>
    </location>
</feature>
<accession>A0ABV3FZC2</accession>
<feature type="transmembrane region" description="Helical" evidence="7">
    <location>
        <begin position="429"/>
        <end position="450"/>
    </location>
</feature>
<name>A0ABV3FZC2_9NOCA</name>
<organism evidence="8 9">
    <name type="scientific">Nocardia aurea</name>
    <dbReference type="NCBI Taxonomy" id="2144174"/>
    <lineage>
        <taxon>Bacteria</taxon>
        <taxon>Bacillati</taxon>
        <taxon>Actinomycetota</taxon>
        <taxon>Actinomycetes</taxon>
        <taxon>Mycobacteriales</taxon>
        <taxon>Nocardiaceae</taxon>
        <taxon>Nocardia</taxon>
    </lineage>
</organism>
<evidence type="ECO:0000256" key="3">
    <source>
        <dbReference type="ARBA" id="ARBA00022692"/>
    </source>
</evidence>
<feature type="transmembrane region" description="Helical" evidence="7">
    <location>
        <begin position="39"/>
        <end position="57"/>
    </location>
</feature>
<evidence type="ECO:0000256" key="2">
    <source>
        <dbReference type="ARBA" id="ARBA00022475"/>
    </source>
</evidence>
<dbReference type="InterPro" id="IPR043428">
    <property type="entry name" value="LivM-like"/>
</dbReference>
<keyword evidence="2" id="KW-1003">Cell membrane</keyword>
<feature type="transmembrane region" description="Helical" evidence="7">
    <location>
        <begin position="394"/>
        <end position="417"/>
    </location>
</feature>
<evidence type="ECO:0000256" key="7">
    <source>
        <dbReference type="SAM" id="Phobius"/>
    </source>
</evidence>
<keyword evidence="3 7" id="KW-0812">Transmembrane</keyword>
<evidence type="ECO:0000256" key="5">
    <source>
        <dbReference type="ARBA" id="ARBA00023136"/>
    </source>
</evidence>